<dbReference type="Pfam" id="PF01127">
    <property type="entry name" value="Sdh_cyt"/>
    <property type="match status" value="1"/>
</dbReference>
<protein>
    <submittedName>
        <fullName evidence="9">Succinate dehydrogenase/Fumarate reductase transmembrane subunit</fullName>
    </submittedName>
</protein>
<evidence type="ECO:0000256" key="4">
    <source>
        <dbReference type="ARBA" id="ARBA00022723"/>
    </source>
</evidence>
<dbReference type="EMBL" id="JH597755">
    <property type="protein sequence ID" value="EHP71289.1"/>
    <property type="molecule type" value="Genomic_DNA"/>
</dbReference>
<evidence type="ECO:0000256" key="6">
    <source>
        <dbReference type="ARBA" id="ARBA00023004"/>
    </source>
</evidence>
<keyword evidence="7 8" id="KW-0472">Membrane</keyword>
<dbReference type="InterPro" id="IPR034804">
    <property type="entry name" value="SQR/QFR_C/D"/>
</dbReference>
<dbReference type="Proteomes" id="UP000003980">
    <property type="component" value="Unassembled WGS sequence"/>
</dbReference>
<feature type="transmembrane region" description="Helical" evidence="8">
    <location>
        <begin position="50"/>
        <end position="70"/>
    </location>
</feature>
<keyword evidence="4" id="KW-0479">Metal-binding</keyword>
<evidence type="ECO:0000256" key="7">
    <source>
        <dbReference type="ARBA" id="ARBA00023136"/>
    </source>
</evidence>
<dbReference type="STRING" id="671065.MetMK1DRAFT_00000980"/>
<evidence type="ECO:0000256" key="3">
    <source>
        <dbReference type="ARBA" id="ARBA00022692"/>
    </source>
</evidence>
<dbReference type="SUPFAM" id="SSF81343">
    <property type="entry name" value="Fumarate reductase respiratory complex transmembrane subunits"/>
    <property type="match status" value="1"/>
</dbReference>
<proteinExistence type="predicted"/>
<evidence type="ECO:0000256" key="8">
    <source>
        <dbReference type="SAM" id="Phobius"/>
    </source>
</evidence>
<keyword evidence="5 8" id="KW-1133">Transmembrane helix</keyword>
<keyword evidence="2" id="KW-0349">Heme</keyword>
<dbReference type="HOGENOM" id="CLU_2204165_0_0_2"/>
<keyword evidence="3 8" id="KW-0812">Transmembrane</keyword>
<feature type="transmembrane region" description="Helical" evidence="8">
    <location>
        <begin position="82"/>
        <end position="104"/>
    </location>
</feature>
<organism evidence="9 10">
    <name type="scientific">Metallosphaera yellowstonensis MK1</name>
    <dbReference type="NCBI Taxonomy" id="671065"/>
    <lineage>
        <taxon>Archaea</taxon>
        <taxon>Thermoproteota</taxon>
        <taxon>Thermoprotei</taxon>
        <taxon>Sulfolobales</taxon>
        <taxon>Sulfolobaceae</taxon>
        <taxon>Metallosphaera</taxon>
    </lineage>
</organism>
<evidence type="ECO:0000313" key="9">
    <source>
        <dbReference type="EMBL" id="EHP71289.1"/>
    </source>
</evidence>
<dbReference type="eggNOG" id="arCOG04162">
    <property type="taxonomic scope" value="Archaea"/>
</dbReference>
<accession>H2C0M7</accession>
<evidence type="ECO:0000256" key="5">
    <source>
        <dbReference type="ARBA" id="ARBA00022989"/>
    </source>
</evidence>
<dbReference type="OrthoDB" id="385546at2157"/>
<keyword evidence="6" id="KW-0408">Iron</keyword>
<dbReference type="InterPro" id="IPR000701">
    <property type="entry name" value="SuccDH_FuR_B_TM-su"/>
</dbReference>
<evidence type="ECO:0000256" key="1">
    <source>
        <dbReference type="ARBA" id="ARBA00004370"/>
    </source>
</evidence>
<dbReference type="RefSeq" id="WP_009069439.1">
    <property type="nucleotide sequence ID" value="NZ_JH597755.1"/>
</dbReference>
<sequence>MRESTLRELTYLSGLAILLLVIIHLVKLSVGGFTVNTSFSQVALSLKDPAYSVTLILLLAFILTHSSLGIRRTLLDSGKSNLTVKAALGILGVVFLIILVLGILTVW</sequence>
<dbReference type="Gene3D" id="1.20.1300.10">
    <property type="entry name" value="Fumarate reductase/succinate dehydrogenase, transmembrane subunit"/>
    <property type="match status" value="1"/>
</dbReference>
<gene>
    <name evidence="9" type="ORF">MetMK1DRAFT_00000980</name>
</gene>
<dbReference type="GO" id="GO:0016020">
    <property type="term" value="C:membrane"/>
    <property type="evidence" value="ECO:0007669"/>
    <property type="project" value="UniProtKB-SubCell"/>
</dbReference>
<name>H2C0M7_9CREN</name>
<comment type="subcellular location">
    <subcellularLocation>
        <location evidence="1">Membrane</location>
    </subcellularLocation>
</comment>
<dbReference type="AlphaFoldDB" id="H2C0M7"/>
<evidence type="ECO:0000313" key="10">
    <source>
        <dbReference type="Proteomes" id="UP000003980"/>
    </source>
</evidence>
<dbReference type="GO" id="GO:0046872">
    <property type="term" value="F:metal ion binding"/>
    <property type="evidence" value="ECO:0007669"/>
    <property type="project" value="UniProtKB-KW"/>
</dbReference>
<reference evidence="9 10" key="1">
    <citation type="submission" date="2012-01" db="EMBL/GenBank/DDBJ databases">
        <title>Improved High-Quality Draft sequence of Metallosphaera yellowstonensis MK1.</title>
        <authorList>
            <consortium name="US DOE Joint Genome Institute"/>
            <person name="Lucas S."/>
            <person name="Han J."/>
            <person name="Cheng J.-F."/>
            <person name="Goodwin L."/>
            <person name="Pitluck S."/>
            <person name="Peters L."/>
            <person name="Teshima H."/>
            <person name="Detter J.C."/>
            <person name="Han C."/>
            <person name="Tapia R."/>
            <person name="Land M."/>
            <person name="Hauser L."/>
            <person name="Kyrpides N."/>
            <person name="Kozubal M."/>
            <person name="Macur R.E."/>
            <person name="Jay Z."/>
            <person name="Inskeep W."/>
            <person name="Woyke T."/>
        </authorList>
    </citation>
    <scope>NUCLEOTIDE SEQUENCE [LARGE SCALE GENOMIC DNA]</scope>
    <source>
        <strain evidence="9 10">MK1</strain>
    </source>
</reference>
<feature type="transmembrane region" description="Helical" evidence="8">
    <location>
        <begin position="9"/>
        <end position="30"/>
    </location>
</feature>
<keyword evidence="10" id="KW-1185">Reference proteome</keyword>
<evidence type="ECO:0000256" key="2">
    <source>
        <dbReference type="ARBA" id="ARBA00022617"/>
    </source>
</evidence>